<keyword evidence="2" id="KW-1185">Reference proteome</keyword>
<accession>A0A0M3AQP4</accession>
<dbReference type="EMBL" id="LBIC01000004">
    <property type="protein sequence ID" value="KKW92223.1"/>
    <property type="molecule type" value="Genomic_DNA"/>
</dbReference>
<comment type="caution">
    <text evidence="1">The sequence shown here is derived from an EMBL/GenBank/DDBJ whole genome shotgun (WGS) entry which is preliminary data.</text>
</comment>
<proteinExistence type="predicted"/>
<sequence length="65" mass="7422">MLETIMTAHLASFAIEAEAERYRLRLTLDDGTILDIGISFDQLDELGEEIDRRLDADQDLLPPEF</sequence>
<name>A0A0M3AQP4_9SPHN</name>
<gene>
    <name evidence="1" type="ORF">YP76_09800</name>
</gene>
<evidence type="ECO:0000313" key="1">
    <source>
        <dbReference type="EMBL" id="KKW92223.1"/>
    </source>
</evidence>
<dbReference type="AlphaFoldDB" id="A0A0M3AQP4"/>
<protein>
    <submittedName>
        <fullName evidence="1">Uncharacterized protein</fullName>
    </submittedName>
</protein>
<evidence type="ECO:0000313" key="2">
    <source>
        <dbReference type="Proteomes" id="UP000033874"/>
    </source>
</evidence>
<reference evidence="1 2" key="1">
    <citation type="submission" date="2015-04" db="EMBL/GenBank/DDBJ databases">
        <title>Genome sequence of aromatic hydrocarbons-degrading Sphingobium chungbukense DJ77.</title>
        <authorList>
            <person name="Kim Y.-C."/>
            <person name="Chae J.-C."/>
        </authorList>
    </citation>
    <scope>NUCLEOTIDE SEQUENCE [LARGE SCALE GENOMIC DNA]</scope>
    <source>
        <strain evidence="1 2">DJ77</strain>
    </source>
</reference>
<dbReference type="Proteomes" id="UP000033874">
    <property type="component" value="Unassembled WGS sequence"/>
</dbReference>
<dbReference type="PATRIC" id="fig|56193.3.peg.2034"/>
<organism evidence="1 2">
    <name type="scientific">Sphingobium chungbukense</name>
    <dbReference type="NCBI Taxonomy" id="56193"/>
    <lineage>
        <taxon>Bacteria</taxon>
        <taxon>Pseudomonadati</taxon>
        <taxon>Pseudomonadota</taxon>
        <taxon>Alphaproteobacteria</taxon>
        <taxon>Sphingomonadales</taxon>
        <taxon>Sphingomonadaceae</taxon>
        <taxon>Sphingobium</taxon>
    </lineage>
</organism>